<sequence length="118" mass="13408">MEQDADRSEGVRSYPSKNGKALIFNMKNQREGTEEDVKRLCKVFQILNISVLPLLRINTRADDDTDMTTEEVTFNLKQGSNKAEAAIYKVAYKESCCGLCCDILKIFQKDVPHEGSHY</sequence>
<reference evidence="1" key="1">
    <citation type="submission" date="2020-11" db="EMBL/GenBank/DDBJ databases">
        <authorList>
            <person name="Tran Van P."/>
        </authorList>
    </citation>
    <scope>NUCLEOTIDE SEQUENCE</scope>
</reference>
<dbReference type="EMBL" id="CAJPEV010001076">
    <property type="protein sequence ID" value="CAG0890562.1"/>
    <property type="molecule type" value="Genomic_DNA"/>
</dbReference>
<organism evidence="1">
    <name type="scientific">Darwinula stevensoni</name>
    <dbReference type="NCBI Taxonomy" id="69355"/>
    <lineage>
        <taxon>Eukaryota</taxon>
        <taxon>Metazoa</taxon>
        <taxon>Ecdysozoa</taxon>
        <taxon>Arthropoda</taxon>
        <taxon>Crustacea</taxon>
        <taxon>Oligostraca</taxon>
        <taxon>Ostracoda</taxon>
        <taxon>Podocopa</taxon>
        <taxon>Podocopida</taxon>
        <taxon>Darwinulocopina</taxon>
        <taxon>Darwinuloidea</taxon>
        <taxon>Darwinulidae</taxon>
        <taxon>Darwinula</taxon>
    </lineage>
</organism>
<dbReference type="InterPro" id="IPR029030">
    <property type="entry name" value="Caspase-like_dom_sf"/>
</dbReference>
<dbReference type="Gene3D" id="3.40.50.1460">
    <property type="match status" value="1"/>
</dbReference>
<dbReference type="Proteomes" id="UP000677054">
    <property type="component" value="Unassembled WGS sequence"/>
</dbReference>
<accession>A0A7R8XAD7</accession>
<dbReference type="SUPFAM" id="SSF52129">
    <property type="entry name" value="Caspase-like"/>
    <property type="match status" value="1"/>
</dbReference>
<dbReference type="AlphaFoldDB" id="A0A7R8XAD7"/>
<keyword evidence="2" id="KW-1185">Reference proteome</keyword>
<protein>
    <submittedName>
        <fullName evidence="1">Uncharacterized protein</fullName>
    </submittedName>
</protein>
<dbReference type="EMBL" id="LR900593">
    <property type="protein sequence ID" value="CAD7246236.1"/>
    <property type="molecule type" value="Genomic_DNA"/>
</dbReference>
<proteinExistence type="predicted"/>
<name>A0A7R8XAD7_9CRUS</name>
<evidence type="ECO:0000313" key="2">
    <source>
        <dbReference type="Proteomes" id="UP000677054"/>
    </source>
</evidence>
<gene>
    <name evidence="1" type="ORF">DSTB1V02_LOCUS6092</name>
</gene>
<evidence type="ECO:0000313" key="1">
    <source>
        <dbReference type="EMBL" id="CAD7246236.1"/>
    </source>
</evidence>